<dbReference type="PROSITE" id="PS50088">
    <property type="entry name" value="ANK_REPEAT"/>
    <property type="match status" value="3"/>
</dbReference>
<dbReference type="Gene3D" id="1.25.40.20">
    <property type="entry name" value="Ankyrin repeat-containing domain"/>
    <property type="match status" value="2"/>
</dbReference>
<evidence type="ECO:0000313" key="7">
    <source>
        <dbReference type="Proteomes" id="UP001396898"/>
    </source>
</evidence>
<feature type="repeat" description="ANK" evidence="2">
    <location>
        <begin position="769"/>
        <end position="801"/>
    </location>
</feature>
<dbReference type="InterPro" id="IPR056884">
    <property type="entry name" value="NPHP3-like_N"/>
</dbReference>
<feature type="repeat" description="ANK" evidence="2">
    <location>
        <begin position="970"/>
        <end position="999"/>
    </location>
</feature>
<dbReference type="SUPFAM" id="SSF48403">
    <property type="entry name" value="Ankyrin repeat"/>
    <property type="match status" value="1"/>
</dbReference>
<evidence type="ECO:0000256" key="1">
    <source>
        <dbReference type="ARBA" id="ARBA00022737"/>
    </source>
</evidence>
<protein>
    <recommendedName>
        <fullName evidence="8">NWD NACHT-NTPase N-terminal domain-containing protein</fullName>
    </recommendedName>
</protein>
<organism evidence="6 7">
    <name type="scientific">Apiospora marii</name>
    <dbReference type="NCBI Taxonomy" id="335849"/>
    <lineage>
        <taxon>Eukaryota</taxon>
        <taxon>Fungi</taxon>
        <taxon>Dikarya</taxon>
        <taxon>Ascomycota</taxon>
        <taxon>Pezizomycotina</taxon>
        <taxon>Sordariomycetes</taxon>
        <taxon>Xylariomycetidae</taxon>
        <taxon>Amphisphaeriales</taxon>
        <taxon>Apiosporaceae</taxon>
        <taxon>Apiospora</taxon>
    </lineage>
</organism>
<feature type="repeat" description="ANK" evidence="2">
    <location>
        <begin position="999"/>
        <end position="1031"/>
    </location>
</feature>
<dbReference type="SMART" id="SM00248">
    <property type="entry name" value="ANK"/>
    <property type="match status" value="5"/>
</dbReference>
<gene>
    <name evidence="6" type="ORF">PG991_000644</name>
</gene>
<evidence type="ECO:0000259" key="5">
    <source>
        <dbReference type="Pfam" id="PF24883"/>
    </source>
</evidence>
<evidence type="ECO:0000256" key="2">
    <source>
        <dbReference type="PROSITE-ProRule" id="PRU00023"/>
    </source>
</evidence>
<keyword evidence="2" id="KW-0040">ANK repeat</keyword>
<dbReference type="Pfam" id="PF22939">
    <property type="entry name" value="WHD_GPIID"/>
    <property type="match status" value="1"/>
</dbReference>
<accession>A0ABR1SSK2</accession>
<evidence type="ECO:0000313" key="6">
    <source>
        <dbReference type="EMBL" id="KAK8037298.1"/>
    </source>
</evidence>
<dbReference type="Pfam" id="PF12796">
    <property type="entry name" value="Ank_2"/>
    <property type="match status" value="2"/>
</dbReference>
<dbReference type="InterPro" id="IPR002110">
    <property type="entry name" value="Ankyrin_rpt"/>
</dbReference>
<dbReference type="Pfam" id="PF24809">
    <property type="entry name" value="DUF7708"/>
    <property type="match status" value="1"/>
</dbReference>
<dbReference type="PRINTS" id="PR01415">
    <property type="entry name" value="ANKYRIN"/>
</dbReference>
<dbReference type="PROSITE" id="PS50297">
    <property type="entry name" value="ANK_REP_REGION"/>
    <property type="match status" value="3"/>
</dbReference>
<evidence type="ECO:0000259" key="4">
    <source>
        <dbReference type="Pfam" id="PF24809"/>
    </source>
</evidence>
<name>A0ABR1SSK2_9PEZI</name>
<feature type="domain" description="Nephrocystin 3-like N-terminal" evidence="5">
    <location>
        <begin position="276"/>
        <end position="435"/>
    </location>
</feature>
<dbReference type="PANTHER" id="PTHR10039">
    <property type="entry name" value="AMELOGENIN"/>
    <property type="match status" value="1"/>
</dbReference>
<keyword evidence="1" id="KW-0677">Repeat</keyword>
<feature type="domain" description="GPI inositol-deacylase winged helix" evidence="3">
    <location>
        <begin position="548"/>
        <end position="623"/>
    </location>
</feature>
<evidence type="ECO:0008006" key="8">
    <source>
        <dbReference type="Google" id="ProtNLM"/>
    </source>
</evidence>
<evidence type="ECO:0000259" key="3">
    <source>
        <dbReference type="Pfam" id="PF22939"/>
    </source>
</evidence>
<sequence length="1080" mass="118690">MASSSHSSTTTPSLWDKAFNSLDANLRNGLIASTTHKRDILAAVLTEVEAQRAVSERKRWKFKKPNGDTVIVRHVLEKIAGWIKTFQSVGDVAVQFDPVHAALPWAAFRFLLRTVVSDVEVFGALVSDLEVIAHIITRYREFEGLYLQDAKSEIELMLESTLARLYGEVLCYLARAMSLFQETSATRSLKSFFRVASPNQIRKIQSQDEEAQKLAGLLDSGTLRIIKNVVIGQSNNAVVSAAMSVSEKKHNKITEWISAQPYRKCHHFVSDSRPPGAGEWLLSHHGYTEWQSSSSPSLLLLHGIIGNGVSTASLAYFYCGDPDVDNAHLSCDDVMRTILGQLAIERVNPENVSTCIVAEFKRQEARSSVNKLDIPKLRTRGCVQLILELAEQQDLAIMIDAIDSIEEIERHGLIAALEEILAKADNVVKVLITSRSNGRTIIAIEPNEQIRITSEKTAQDMGVFVNQLVDTAVANRLLLGGDVPPDLRILLIRTLIDGAGEMFLWVKLQVDRFCRGNHKDDVIATLQTKLPETLQQLYQETLDFIFNNGTRSREVAVRVFSWVLYMREPLKPTALLAALSSAEQGSELQLSQITNMCANLVLLDTKRHAICFVHQSVREFLVGQEPFAPEAAHRLLASACIETAARGLPPTEIFESPCHDFGVYAAMYWPVHTKMAGDANDNEPSLQRVTAFMFDEDFDTTLSFDLWLRMIRKIGSSLARDHVMKPDLDSIPSSSIGSLFTVSLFGLDSLLGIVLKREDGIDVNERNEHGQTPVYLAAGAGHERSVSMLVDRGADINIAFAGKHGSPLHAACFKGHLGVVETLLGLEVDVASGGIYEDALQAAFLGSQEGVALRLIEHDGVVTTEEDCERALEGAARSGFIRVIERLQSSRFVALSKYQGKTDKLSKKIRKAIEGGELNVLRQFLDTQVNSKDILPPDSVCLATLYTHRDMVEFVLEQGASIEAEGFLGTPLRTASLLNSESLVRLLVNRGANVNACGEFGDALQAAASKGHTSIVKLLIDEGADIDQRTGYFGTALQAAAYHGQEKTVEFLLSIGAGVHIEGYSRDAFGAAAEEGIKIF</sequence>
<dbReference type="Pfam" id="PF24883">
    <property type="entry name" value="NPHP3_N"/>
    <property type="match status" value="1"/>
</dbReference>
<dbReference type="InterPro" id="IPR054471">
    <property type="entry name" value="GPIID_WHD"/>
</dbReference>
<reference evidence="6 7" key="1">
    <citation type="submission" date="2023-01" db="EMBL/GenBank/DDBJ databases">
        <title>Analysis of 21 Apiospora genomes using comparative genomics revels a genus with tremendous synthesis potential of carbohydrate active enzymes and secondary metabolites.</title>
        <authorList>
            <person name="Sorensen T."/>
        </authorList>
    </citation>
    <scope>NUCLEOTIDE SEQUENCE [LARGE SCALE GENOMIC DNA]</scope>
    <source>
        <strain evidence="6 7">CBS 20057</strain>
    </source>
</reference>
<dbReference type="InterPro" id="IPR036770">
    <property type="entry name" value="Ankyrin_rpt-contain_sf"/>
</dbReference>
<dbReference type="Proteomes" id="UP001396898">
    <property type="component" value="Unassembled WGS sequence"/>
</dbReference>
<dbReference type="EMBL" id="JAQQWI010000002">
    <property type="protein sequence ID" value="KAK8037298.1"/>
    <property type="molecule type" value="Genomic_DNA"/>
</dbReference>
<dbReference type="InterPro" id="IPR056125">
    <property type="entry name" value="DUF7708"/>
</dbReference>
<keyword evidence="7" id="KW-1185">Reference proteome</keyword>
<dbReference type="PANTHER" id="PTHR10039:SF16">
    <property type="entry name" value="GPI INOSITOL-DEACYLASE"/>
    <property type="match status" value="1"/>
</dbReference>
<proteinExistence type="predicted"/>
<comment type="caution">
    <text evidence="6">The sequence shown here is derived from an EMBL/GenBank/DDBJ whole genome shotgun (WGS) entry which is preliminary data.</text>
</comment>
<feature type="domain" description="DUF7708" evidence="4">
    <location>
        <begin position="75"/>
        <end position="215"/>
    </location>
</feature>